<dbReference type="GO" id="GO:0050661">
    <property type="term" value="F:NADP binding"/>
    <property type="evidence" value="ECO:0007669"/>
    <property type="project" value="InterPro"/>
</dbReference>
<evidence type="ECO:0000259" key="4">
    <source>
        <dbReference type="Pfam" id="PF03446"/>
    </source>
</evidence>
<organism evidence="6 7">
    <name type="scientific">Sphingobium fuliginis (strain ATCC 27551)</name>
    <dbReference type="NCBI Taxonomy" id="336203"/>
    <lineage>
        <taxon>Bacteria</taxon>
        <taxon>Pseudomonadati</taxon>
        <taxon>Pseudomonadota</taxon>
        <taxon>Alphaproteobacteria</taxon>
        <taxon>Sphingomonadales</taxon>
        <taxon>Sphingomonadaceae</taxon>
        <taxon>Sphingobium</taxon>
    </lineage>
</organism>
<evidence type="ECO:0000259" key="5">
    <source>
        <dbReference type="Pfam" id="PF14833"/>
    </source>
</evidence>
<keyword evidence="2" id="KW-0520">NAD</keyword>
<dbReference type="InterPro" id="IPR013328">
    <property type="entry name" value="6PGD_dom2"/>
</dbReference>
<evidence type="ECO:0000313" key="7">
    <source>
        <dbReference type="Proteomes" id="UP000221538"/>
    </source>
</evidence>
<evidence type="ECO:0000256" key="1">
    <source>
        <dbReference type="ARBA" id="ARBA00023002"/>
    </source>
</evidence>
<protein>
    <submittedName>
        <fullName evidence="6">3-hydroxyisobutyrate dehydrogenase</fullName>
        <ecNumber evidence="6">1.1.1.31</ecNumber>
    </submittedName>
</protein>
<dbReference type="InterPro" id="IPR029154">
    <property type="entry name" value="HIBADH-like_NADP-bd"/>
</dbReference>
<reference evidence="6 7" key="2">
    <citation type="journal article" date="2013" name="Environ. Sci. Technol.">
        <title>The 4-tert-butylphenol-utilizing bacterium Sphingobium fuliginis OMI can degrade bisphenols via phenolic ring hydroxylation and meta-cleavage pathway.</title>
        <authorList>
            <person name="Ogata Y."/>
            <person name="Goda S."/>
            <person name="Toyama T."/>
            <person name="Sei K."/>
            <person name="Ike M."/>
        </authorList>
    </citation>
    <scope>NUCLEOTIDE SEQUENCE [LARGE SCALE GENOMIC DNA]</scope>
    <source>
        <strain evidence="6 7">OMI</strain>
    </source>
</reference>
<dbReference type="PANTHER" id="PTHR22981">
    <property type="entry name" value="3-HYDROXYISOBUTYRATE DEHYDROGENASE-RELATED"/>
    <property type="match status" value="1"/>
</dbReference>
<dbReference type="PROSITE" id="PS00895">
    <property type="entry name" value="3_HYDROXYISOBUT_DH"/>
    <property type="match status" value="1"/>
</dbReference>
<dbReference type="Gene3D" id="1.10.1040.10">
    <property type="entry name" value="N-(1-d-carboxylethyl)-l-norvaline Dehydrogenase, domain 2"/>
    <property type="match status" value="1"/>
</dbReference>
<dbReference type="InterPro" id="IPR002204">
    <property type="entry name" value="3-OH-isobutyrate_DH-rel_CS"/>
</dbReference>
<reference evidence="6 7" key="1">
    <citation type="journal article" date="2013" name="Biodegradation">
        <title>Occurrence of 4-tert-butylphenol (4-t-BP) biodegradation in an aquatic sample caused by the presence of Spirodela polyrrhiza and isolation of a 4-t-BP-utilizing bacterium.</title>
        <authorList>
            <person name="Ogata Y."/>
            <person name="Toyama T."/>
            <person name="Yu N."/>
            <person name="Wang X."/>
            <person name="Sei K."/>
            <person name="Ike M."/>
        </authorList>
    </citation>
    <scope>NUCLEOTIDE SEQUENCE [LARGE SCALE GENOMIC DNA]</scope>
    <source>
        <strain evidence="6 7">OMI</strain>
    </source>
</reference>
<dbReference type="PIRSF" id="PIRSF000103">
    <property type="entry name" value="HIBADH"/>
    <property type="match status" value="1"/>
</dbReference>
<dbReference type="InterPro" id="IPR015815">
    <property type="entry name" value="HIBADH-related"/>
</dbReference>
<dbReference type="GO" id="GO:0008442">
    <property type="term" value="F:3-hydroxyisobutyrate dehydrogenase activity"/>
    <property type="evidence" value="ECO:0007669"/>
    <property type="project" value="UniProtKB-EC"/>
</dbReference>
<dbReference type="SUPFAM" id="SSF48179">
    <property type="entry name" value="6-phosphogluconate dehydrogenase C-terminal domain-like"/>
    <property type="match status" value="1"/>
</dbReference>
<dbReference type="GO" id="GO:0016054">
    <property type="term" value="P:organic acid catabolic process"/>
    <property type="evidence" value="ECO:0007669"/>
    <property type="project" value="UniProtKB-ARBA"/>
</dbReference>
<dbReference type="EC" id="1.1.1.31" evidence="6"/>
<name>A0A292ZNW3_SPHSA</name>
<keyword evidence="1 6" id="KW-0560">Oxidoreductase</keyword>
<dbReference type="Pfam" id="PF03446">
    <property type="entry name" value="NAD_binding_2"/>
    <property type="match status" value="1"/>
</dbReference>
<feature type="domain" description="6-phosphogluconate dehydrogenase NADP-binding" evidence="4">
    <location>
        <begin position="12"/>
        <end position="162"/>
    </location>
</feature>
<sequence length="299" mass="30859">MFEEQSMTQSRNVGFIGLGSMGSAMAPRLLENGHAVIAYDVNPSARAAFAAAGGLAGDSVEEVGNRADMVFTSLPSPQIVRQVAAELAGTRVGIVVDLSTIGSRASAEAAGLLAQHGRSFADAPVSGGRAGALAGKLTLMLAAPAAVQEEIAPLLSHFGKVIPVGMQPGQAQTMKLINNIMSVVALAATSEGMAMGVKAGLDPHVMLDVLNMSSGQNSATRDKFPRAVVPRTFDFGFATGLSLKDVRLCLDEAQALGVPMMLGNLAKTMLDITAAQFGADADFTMMARVVEQWAGVEIG</sequence>
<dbReference type="InterPro" id="IPR008927">
    <property type="entry name" value="6-PGluconate_DH-like_C_sf"/>
</dbReference>
<dbReference type="AlphaFoldDB" id="A0A292ZNW3"/>
<evidence type="ECO:0000256" key="3">
    <source>
        <dbReference type="PIRSR" id="PIRSR000103-1"/>
    </source>
</evidence>
<evidence type="ECO:0000256" key="2">
    <source>
        <dbReference type="ARBA" id="ARBA00023027"/>
    </source>
</evidence>
<feature type="domain" description="3-hydroxyisobutyrate dehydrogenase-like NAD-binding" evidence="5">
    <location>
        <begin position="169"/>
        <end position="289"/>
    </location>
</feature>
<dbReference type="EMBL" id="BEWI01000032">
    <property type="protein sequence ID" value="GAY24590.1"/>
    <property type="molecule type" value="Genomic_DNA"/>
</dbReference>
<dbReference type="Proteomes" id="UP000221538">
    <property type="component" value="Unassembled WGS sequence"/>
</dbReference>
<proteinExistence type="predicted"/>
<gene>
    <name evidence="6" type="ORF">SFOMI_5170</name>
</gene>
<evidence type="ECO:0000313" key="6">
    <source>
        <dbReference type="EMBL" id="GAY24590.1"/>
    </source>
</evidence>
<dbReference type="PANTHER" id="PTHR22981:SF7">
    <property type="entry name" value="3-HYDROXYISOBUTYRATE DEHYDROGENASE, MITOCHONDRIAL"/>
    <property type="match status" value="1"/>
</dbReference>
<dbReference type="InterPro" id="IPR036291">
    <property type="entry name" value="NAD(P)-bd_dom_sf"/>
</dbReference>
<dbReference type="Pfam" id="PF14833">
    <property type="entry name" value="NAD_binding_11"/>
    <property type="match status" value="1"/>
</dbReference>
<comment type="caution">
    <text evidence="6">The sequence shown here is derived from an EMBL/GenBank/DDBJ whole genome shotgun (WGS) entry which is preliminary data.</text>
</comment>
<dbReference type="SUPFAM" id="SSF51735">
    <property type="entry name" value="NAD(P)-binding Rossmann-fold domains"/>
    <property type="match status" value="1"/>
</dbReference>
<dbReference type="InterPro" id="IPR006115">
    <property type="entry name" value="6PGDH_NADP-bd"/>
</dbReference>
<feature type="active site" evidence="3">
    <location>
        <position position="175"/>
    </location>
</feature>
<accession>A0A292ZNW3</accession>
<dbReference type="GO" id="GO:0051287">
    <property type="term" value="F:NAD binding"/>
    <property type="evidence" value="ECO:0007669"/>
    <property type="project" value="InterPro"/>
</dbReference>
<dbReference type="Gene3D" id="3.40.50.720">
    <property type="entry name" value="NAD(P)-binding Rossmann-like Domain"/>
    <property type="match status" value="1"/>
</dbReference>